<comment type="caution">
    <text evidence="2">The sequence shown here is derived from an EMBL/GenBank/DDBJ whole genome shotgun (WGS) entry which is preliminary data.</text>
</comment>
<evidence type="ECO:0000256" key="1">
    <source>
        <dbReference type="SAM" id="MobiDB-lite"/>
    </source>
</evidence>
<dbReference type="RefSeq" id="WP_310808672.1">
    <property type="nucleotide sequence ID" value="NZ_JAVLSH010000018.1"/>
</dbReference>
<dbReference type="Proteomes" id="UP001269402">
    <property type="component" value="Unassembled WGS sequence"/>
</dbReference>
<keyword evidence="3" id="KW-1185">Reference proteome</keyword>
<dbReference type="AlphaFoldDB" id="A0AAW8PBU8"/>
<evidence type="ECO:0000313" key="3">
    <source>
        <dbReference type="Proteomes" id="UP001269402"/>
    </source>
</evidence>
<gene>
    <name evidence="2" type="ORF">RJJ37_29485</name>
</gene>
<protein>
    <submittedName>
        <fullName evidence="2">Uncharacterized protein</fullName>
    </submittedName>
</protein>
<accession>A0AAW8PBU8</accession>
<proteinExistence type="predicted"/>
<name>A0AAW8PBU8_9HYPH</name>
<reference evidence="3" key="1">
    <citation type="submission" date="2023-07" db="EMBL/GenBank/DDBJ databases">
        <title>Genomic characterization of faba bean (Vicia faba) microsymbionts in Mexican soils.</title>
        <authorList>
            <person name="Rivera Orduna F.N."/>
            <person name="Guevara-Luna J."/>
            <person name="Yan J."/>
            <person name="Arroyo-Herrera I."/>
            <person name="Li Y."/>
            <person name="Vasquez-Murrieta M.S."/>
            <person name="Wang E.T."/>
        </authorList>
    </citation>
    <scope>NUCLEOTIDE SEQUENCE [LARGE SCALE GENOMIC DNA]</scope>
    <source>
        <strain evidence="3">CH6</strain>
    </source>
</reference>
<feature type="region of interest" description="Disordered" evidence="1">
    <location>
        <begin position="43"/>
        <end position="77"/>
    </location>
</feature>
<sequence>MSTPATLYQPVGIADLLYVKESLTKYQRGDIAHVENVLKSERRLRQHSRKETTETEITTETESITEEERDLQTTDRSEVKRELSQLLKEEASLKAGASLSASYGPTVEFKTYVDGATSSSSEEAQRQAATFSKETVNRAVSKIAEKVAERRRTRVAVELLEANTHEFNNSLSGSKNITGIYQWLSKVYEGQAFSYGKRVLYDITVPEPAAYFLYGLHEGADRKPIDLVKPPPFDLVPSQLNRWNYEFYALQYKVTNVPTPPLPLKNISHSFVNSDTIPAGQAHNQAQRLAIPENYEAISAYIVGLFTFWVGGPNPLIDFVVGSRTWRQTNGASWTHFLTMDQEIGDINVGVLTFDVSRYVASYSILTRLSPTGMSEWQAKAHAAILQGYVQQLRDYERKIEEYATTILPNLFGRPPEENRMIEKIELKKAVTTVFHGQPIDFGSVIAGTGGPEIDLVKRKTDEKIIRFFEQAFEWEQMQYSFYPYYWGRRATWLEKILNRDTDPLFREFMRAGAARVVLSVRPGFEDLVAHYFLTGEVWGGGDLPDITDPAYLPILQEIKESQGQSDATVYGDPWTFTVPTSLVTLRDDGELPRWKKNSDGAWEPEN</sequence>
<dbReference type="EMBL" id="JAVLSH010000018">
    <property type="protein sequence ID" value="MDR9763714.1"/>
    <property type="molecule type" value="Genomic_DNA"/>
</dbReference>
<evidence type="ECO:0000313" key="2">
    <source>
        <dbReference type="EMBL" id="MDR9763714.1"/>
    </source>
</evidence>
<feature type="compositionally biased region" description="Acidic residues" evidence="1">
    <location>
        <begin position="57"/>
        <end position="69"/>
    </location>
</feature>
<organism evidence="2 3">
    <name type="scientific">Rhizobium redzepovicii</name>
    <dbReference type="NCBI Taxonomy" id="2867518"/>
    <lineage>
        <taxon>Bacteria</taxon>
        <taxon>Pseudomonadati</taxon>
        <taxon>Pseudomonadota</taxon>
        <taxon>Alphaproteobacteria</taxon>
        <taxon>Hyphomicrobiales</taxon>
        <taxon>Rhizobiaceae</taxon>
        <taxon>Rhizobium/Agrobacterium group</taxon>
        <taxon>Rhizobium</taxon>
    </lineage>
</organism>
<feature type="compositionally biased region" description="Basic and acidic residues" evidence="1">
    <location>
        <begin position="43"/>
        <end position="53"/>
    </location>
</feature>